<dbReference type="PANTHER" id="PTHR43563">
    <property type="entry name" value="AMINE OXIDASE"/>
    <property type="match status" value="1"/>
</dbReference>
<evidence type="ECO:0000256" key="1">
    <source>
        <dbReference type="ARBA" id="ARBA00005995"/>
    </source>
</evidence>
<dbReference type="AlphaFoldDB" id="A0A1I0BGA3"/>
<dbReference type="GO" id="GO:0016491">
    <property type="term" value="F:oxidoreductase activity"/>
    <property type="evidence" value="ECO:0007669"/>
    <property type="project" value="InterPro"/>
</dbReference>
<sequence>MTNSSLVIILGAGLSGLVAARRLVAAGRPVRVLEARDRVGGRTHAVPAHPAAGAGALADLGATWGWQHHPQLLALARELGLAPFEQFSAGATAYETAGTVHRLPHPSGSKGYLRFAGGAAALAQAVAAALPAGTVQLSTRATGLRQLADGVEVTTEENGQPRTYHAAAVVVALPPRLAAHGLQFAPALPAAVQAAQHQSPTWMSHAMKSLITYETPFWRGLGWSGFAVSQDGPLTEIHDASPPEGAPGVLFGFFAAAHPLRHAPLAAREAAVVAQLGRLFGPAARPLAYQELDWTREPYTSTPADEDPPLSVPLQGPPELRAPLWQGRLVWAGAETATGEWGRLDGAVEAGTRAAGQVLAGQARVFQMPQG</sequence>
<evidence type="ECO:0000259" key="3">
    <source>
        <dbReference type="Pfam" id="PF01593"/>
    </source>
</evidence>
<feature type="domain" description="Amine oxidase" evidence="3">
    <location>
        <begin position="111"/>
        <end position="359"/>
    </location>
</feature>
<dbReference type="InterPro" id="IPR050703">
    <property type="entry name" value="Flavin_MAO"/>
</dbReference>
<dbReference type="Pfam" id="PF01593">
    <property type="entry name" value="Amino_oxidase"/>
    <property type="match status" value="2"/>
</dbReference>
<proteinExistence type="inferred from homology"/>
<dbReference type="Gene3D" id="3.50.50.60">
    <property type="entry name" value="FAD/NAD(P)-binding domain"/>
    <property type="match status" value="2"/>
</dbReference>
<evidence type="ECO:0000313" key="4">
    <source>
        <dbReference type="EMBL" id="SET05227.1"/>
    </source>
</evidence>
<accession>A0A1I0BGA3</accession>
<evidence type="ECO:0000313" key="5">
    <source>
        <dbReference type="Proteomes" id="UP000198697"/>
    </source>
</evidence>
<name>A0A1I0BGA3_9BACT</name>
<dbReference type="STRING" id="82805.SAMN04487998_1042"/>
<dbReference type="SUPFAM" id="SSF54373">
    <property type="entry name" value="FAD-linked reductases, C-terminal domain"/>
    <property type="match status" value="1"/>
</dbReference>
<dbReference type="Proteomes" id="UP000198697">
    <property type="component" value="Unassembled WGS sequence"/>
</dbReference>
<dbReference type="EMBL" id="FOHS01000001">
    <property type="protein sequence ID" value="SET05227.1"/>
    <property type="molecule type" value="Genomic_DNA"/>
</dbReference>
<reference evidence="5" key="1">
    <citation type="submission" date="2016-10" db="EMBL/GenBank/DDBJ databases">
        <authorList>
            <person name="Varghese N."/>
            <person name="Submissions S."/>
        </authorList>
    </citation>
    <scope>NUCLEOTIDE SEQUENCE [LARGE SCALE GENOMIC DNA]</scope>
    <source>
        <strain evidence="5">DSM 15310</strain>
    </source>
</reference>
<feature type="domain" description="Amine oxidase" evidence="3">
    <location>
        <begin position="14"/>
        <end position="94"/>
    </location>
</feature>
<feature type="region of interest" description="Disordered" evidence="2">
    <location>
        <begin position="298"/>
        <end position="318"/>
    </location>
</feature>
<dbReference type="SUPFAM" id="SSF51905">
    <property type="entry name" value="FAD/NAD(P)-binding domain"/>
    <property type="match status" value="1"/>
</dbReference>
<protein>
    <submittedName>
        <fullName evidence="4">Monoamine oxidase</fullName>
    </submittedName>
</protein>
<dbReference type="OrthoDB" id="56323at2"/>
<dbReference type="InterPro" id="IPR036188">
    <property type="entry name" value="FAD/NAD-bd_sf"/>
</dbReference>
<keyword evidence="5" id="KW-1185">Reference proteome</keyword>
<evidence type="ECO:0000256" key="2">
    <source>
        <dbReference type="SAM" id="MobiDB-lite"/>
    </source>
</evidence>
<gene>
    <name evidence="4" type="ORF">SAMN04487998_1042</name>
</gene>
<organism evidence="4 5">
    <name type="scientific">Hymenobacter actinosclerus</name>
    <dbReference type="NCBI Taxonomy" id="82805"/>
    <lineage>
        <taxon>Bacteria</taxon>
        <taxon>Pseudomonadati</taxon>
        <taxon>Bacteroidota</taxon>
        <taxon>Cytophagia</taxon>
        <taxon>Cytophagales</taxon>
        <taxon>Hymenobacteraceae</taxon>
        <taxon>Hymenobacter</taxon>
    </lineage>
</organism>
<dbReference type="InterPro" id="IPR002937">
    <property type="entry name" value="Amino_oxidase"/>
</dbReference>
<comment type="similarity">
    <text evidence="1">Belongs to the flavin monoamine oxidase family.</text>
</comment>
<dbReference type="RefSeq" id="WP_092769018.1">
    <property type="nucleotide sequence ID" value="NZ_FOHS01000001.1"/>
</dbReference>
<dbReference type="PANTHER" id="PTHR43563:SF1">
    <property type="entry name" value="AMINE OXIDASE [FLAVIN-CONTAINING] B"/>
    <property type="match status" value="1"/>
</dbReference>